<evidence type="ECO:0000256" key="5">
    <source>
        <dbReference type="PIRNR" id="PIRNR002096"/>
    </source>
</evidence>
<dbReference type="GO" id="GO:0005829">
    <property type="term" value="C:cytosol"/>
    <property type="evidence" value="ECO:0007669"/>
    <property type="project" value="TreeGrafter"/>
</dbReference>
<comment type="subcellular location">
    <subcellularLocation>
        <location evidence="1">Cytoplasm</location>
        <location evidence="1">Nucleoid</location>
    </subcellularLocation>
</comment>
<dbReference type="GO" id="GO:0030527">
    <property type="term" value="F:structural constituent of chromatin"/>
    <property type="evidence" value="ECO:0007669"/>
    <property type="project" value="InterPro"/>
</dbReference>
<dbReference type="SMART" id="SM00528">
    <property type="entry name" value="HNS"/>
    <property type="match status" value="1"/>
</dbReference>
<dbReference type="FunFam" id="4.10.430.10:FF:000001">
    <property type="entry name" value="DNA-binding protein"/>
    <property type="match status" value="1"/>
</dbReference>
<dbReference type="PANTHER" id="PTHR38097">
    <property type="match status" value="1"/>
</dbReference>
<dbReference type="GO" id="GO:0009295">
    <property type="term" value="C:nucleoid"/>
    <property type="evidence" value="ECO:0007669"/>
    <property type="project" value="UniProtKB-SubCell"/>
</dbReference>
<dbReference type="GeneID" id="69706974"/>
<dbReference type="GO" id="GO:0001217">
    <property type="term" value="F:DNA-binding transcription repressor activity"/>
    <property type="evidence" value="ECO:0007669"/>
    <property type="project" value="TreeGrafter"/>
</dbReference>
<dbReference type="GO" id="GO:0000976">
    <property type="term" value="F:transcription cis-regulatory region binding"/>
    <property type="evidence" value="ECO:0007669"/>
    <property type="project" value="TreeGrafter"/>
</dbReference>
<dbReference type="EMBL" id="JAFNAA010000017">
    <property type="protein sequence ID" value="MBO1109349.1"/>
    <property type="molecule type" value="Genomic_DNA"/>
</dbReference>
<dbReference type="Proteomes" id="UP000664658">
    <property type="component" value="Unassembled WGS sequence"/>
</dbReference>
<evidence type="ECO:0000256" key="2">
    <source>
        <dbReference type="ARBA" id="ARBA00010610"/>
    </source>
</evidence>
<accession>A0A2P1VUY0</accession>
<comment type="caution">
    <text evidence="7">The sequence shown here is derived from an EMBL/GenBank/DDBJ whole genome shotgun (WGS) entry which is preliminary data.</text>
</comment>
<evidence type="ECO:0000256" key="3">
    <source>
        <dbReference type="ARBA" id="ARBA00022490"/>
    </source>
</evidence>
<dbReference type="AlphaFoldDB" id="A0A2P1VUY0"/>
<dbReference type="InterPro" id="IPR001801">
    <property type="entry name" value="Histone_HNS"/>
</dbReference>
<evidence type="ECO:0000259" key="6">
    <source>
        <dbReference type="SMART" id="SM00528"/>
    </source>
</evidence>
<gene>
    <name evidence="7" type="ORF">J2R62_14220</name>
</gene>
<dbReference type="GO" id="GO:0003680">
    <property type="term" value="F:minor groove of adenine-thymine-rich DNA binding"/>
    <property type="evidence" value="ECO:0007669"/>
    <property type="project" value="TreeGrafter"/>
</dbReference>
<name>A0A2P1VUY0_PLESH</name>
<evidence type="ECO:0000313" key="7">
    <source>
        <dbReference type="EMBL" id="MBO1109349.1"/>
    </source>
</evidence>
<keyword evidence="4 5" id="KW-0238">DNA-binding</keyword>
<dbReference type="InterPro" id="IPR027454">
    <property type="entry name" value="Histone_HNS_N"/>
</dbReference>
<keyword evidence="3" id="KW-0963">Cytoplasm</keyword>
<protein>
    <recommendedName>
        <fullName evidence="5">DNA-binding protein</fullName>
    </recommendedName>
</protein>
<dbReference type="Pfam" id="PF00816">
    <property type="entry name" value="Histone_HNS"/>
    <property type="match status" value="1"/>
</dbReference>
<dbReference type="GO" id="GO:0032993">
    <property type="term" value="C:protein-DNA complex"/>
    <property type="evidence" value="ECO:0007669"/>
    <property type="project" value="TreeGrafter"/>
</dbReference>
<reference evidence="7" key="1">
    <citation type="submission" date="2021-03" db="EMBL/GenBank/DDBJ databases">
        <title>Plesiomonas shigelloides zfcc0051, isolated from zebrafish feces.</title>
        <authorList>
            <person name="Vanderhoek Z."/>
            <person name="Gaulke C."/>
        </authorList>
    </citation>
    <scope>NUCLEOTIDE SEQUENCE</scope>
    <source>
        <strain evidence="7">Zfcc0051</strain>
    </source>
</reference>
<evidence type="ECO:0000256" key="1">
    <source>
        <dbReference type="ARBA" id="ARBA00004453"/>
    </source>
</evidence>
<sequence length="141" mass="15774">MSEQVIKLLSNIRSLRAFAREQCTLSELEDMLEKLSTVVNEKREEIAAKEAEEAEKKAKLEAYKKMLADDGIDLNDLLDIASKTTVKTAKSKRAPRPAKYEFSDENGNTKTWTGQGRMPLALTKAIEAGANLDDFLIKVQL</sequence>
<dbReference type="PIRSF" id="PIRSF002096">
    <property type="entry name" value="HnS"/>
    <property type="match status" value="1"/>
</dbReference>
<dbReference type="RefSeq" id="WP_010863271.1">
    <property type="nucleotide sequence ID" value="NZ_CP027853.1"/>
</dbReference>
<dbReference type="GO" id="GO:0046983">
    <property type="term" value="F:protein dimerization activity"/>
    <property type="evidence" value="ECO:0007669"/>
    <property type="project" value="InterPro"/>
</dbReference>
<proteinExistence type="inferred from homology"/>
<dbReference type="GO" id="GO:0003681">
    <property type="term" value="F:bent DNA binding"/>
    <property type="evidence" value="ECO:0007669"/>
    <property type="project" value="TreeGrafter"/>
</dbReference>
<comment type="similarity">
    <text evidence="2 5">Belongs to the histone-like protein H-NS family.</text>
</comment>
<evidence type="ECO:0000256" key="4">
    <source>
        <dbReference type="ARBA" id="ARBA00023125"/>
    </source>
</evidence>
<dbReference type="InterPro" id="IPR054180">
    <property type="entry name" value="H-NS-like_N"/>
</dbReference>
<feature type="domain" description="DNA-binding protein H-NS-like C-terminal" evidence="6">
    <location>
        <begin position="90"/>
        <end position="137"/>
    </location>
</feature>
<organism evidence="7 8">
    <name type="scientific">Plesiomonas shigelloides</name>
    <name type="common">Aeromonas shigelloides</name>
    <dbReference type="NCBI Taxonomy" id="703"/>
    <lineage>
        <taxon>Bacteria</taxon>
        <taxon>Pseudomonadati</taxon>
        <taxon>Pseudomonadota</taxon>
        <taxon>Gammaproteobacteria</taxon>
        <taxon>Enterobacterales</taxon>
        <taxon>Enterobacteriaceae</taxon>
        <taxon>Plesiomonas</taxon>
    </lineage>
</organism>
<dbReference type="Gene3D" id="4.10.430.10">
    <property type="entry name" value="Histone-like protein H-NS, C-terminal domain"/>
    <property type="match status" value="1"/>
</dbReference>
<dbReference type="Gene3D" id="1.10.287.1050">
    <property type="entry name" value="H-NS histone-like proteins"/>
    <property type="match status" value="1"/>
</dbReference>
<dbReference type="PANTHER" id="PTHR38097:SF2">
    <property type="entry name" value="DNA-BINDING PROTEIN STPA"/>
    <property type="match status" value="1"/>
</dbReference>
<dbReference type="InterPro" id="IPR027444">
    <property type="entry name" value="H-NS_C_dom"/>
</dbReference>
<dbReference type="InterPro" id="IPR037150">
    <property type="entry name" value="H-NS_C_dom_sf"/>
</dbReference>
<dbReference type="SUPFAM" id="SSF81273">
    <property type="entry name" value="H-NS histone-like proteins"/>
    <property type="match status" value="2"/>
</dbReference>
<dbReference type="Pfam" id="PF22470">
    <property type="entry name" value="Histone_HNS_N"/>
    <property type="match status" value="1"/>
</dbReference>
<evidence type="ECO:0000313" key="8">
    <source>
        <dbReference type="Proteomes" id="UP000664658"/>
    </source>
</evidence>